<sequence length="180" mass="20191">MDARSRSRKRQCPTTTTIERPIACKRSPSSSSLGRLCPYAPLYSSAAFAVMLPEFISSLVSFVETQFDASVQIVTVGLVYYEVLHQASVSLRARCSPRSAGRRLLAALMISSKWVDDDCLDNRDWGDHFRIPLPVLNALERNVLDQLQFDASVHTNDYELAQRRLVPFLVGNILETCTSH</sequence>
<reference evidence="1 3" key="1">
    <citation type="submission" date="2015-02" db="EMBL/GenBank/DDBJ databases">
        <authorList>
            <person name="Chooi Y.-H."/>
        </authorList>
    </citation>
    <scope>NUCLEOTIDE SEQUENCE [LARGE SCALE GENOMIC DNA]</scope>
    <source>
        <strain evidence="1">E3</strain>
    </source>
</reference>
<dbReference type="PANTHER" id="PTHR15615">
    <property type="match status" value="1"/>
</dbReference>
<dbReference type="Proteomes" id="UP000039324">
    <property type="component" value="Unassembled WGS sequence"/>
</dbReference>
<dbReference type="Gene3D" id="1.10.472.10">
    <property type="entry name" value="Cyclin-like"/>
    <property type="match status" value="1"/>
</dbReference>
<dbReference type="GO" id="GO:0016538">
    <property type="term" value="F:cyclin-dependent protein serine/threonine kinase regulator activity"/>
    <property type="evidence" value="ECO:0007669"/>
    <property type="project" value="TreeGrafter"/>
</dbReference>
<evidence type="ECO:0000313" key="3">
    <source>
        <dbReference type="Proteomes" id="UP000039324"/>
    </source>
</evidence>
<accession>A0A0G4J086</accession>
<dbReference type="GO" id="GO:0019901">
    <property type="term" value="F:protein kinase binding"/>
    <property type="evidence" value="ECO:0007669"/>
    <property type="project" value="InterPro"/>
</dbReference>
<dbReference type="CDD" id="cd20557">
    <property type="entry name" value="CYCLIN_ScPCL1-like"/>
    <property type="match status" value="1"/>
</dbReference>
<dbReference type="Proteomes" id="UP000290189">
    <property type="component" value="Unassembled WGS sequence"/>
</dbReference>
<dbReference type="PANTHER" id="PTHR15615:SF108">
    <property type="entry name" value="PROTEIN CNPPD1"/>
    <property type="match status" value="1"/>
</dbReference>
<dbReference type="InterPro" id="IPR013922">
    <property type="entry name" value="Cyclin_PHO80-like"/>
</dbReference>
<reference evidence="2 4" key="2">
    <citation type="submission" date="2018-03" db="EMBL/GenBank/DDBJ databases">
        <authorList>
            <person name="Fogelqvist J."/>
        </authorList>
    </citation>
    <scope>NUCLEOTIDE SEQUENCE [LARGE SCALE GENOMIC DNA]</scope>
</reference>
<dbReference type="OrthoDB" id="10250320at2759"/>
<dbReference type="GO" id="GO:0000307">
    <property type="term" value="C:cyclin-dependent protein kinase holoenzyme complex"/>
    <property type="evidence" value="ECO:0007669"/>
    <property type="project" value="TreeGrafter"/>
</dbReference>
<dbReference type="EMBL" id="OVEO01000002">
    <property type="protein sequence ID" value="SPQ93775.1"/>
    <property type="molecule type" value="Genomic_DNA"/>
</dbReference>
<dbReference type="GO" id="GO:0005634">
    <property type="term" value="C:nucleus"/>
    <property type="evidence" value="ECO:0007669"/>
    <property type="project" value="TreeGrafter"/>
</dbReference>
<protein>
    <recommendedName>
        <fullName evidence="5">Cyclin N-terminal domain-containing protein</fullName>
    </recommendedName>
</protein>
<keyword evidence="2" id="KW-0496">Mitochondrion</keyword>
<dbReference type="EMBL" id="CDSF01000101">
    <property type="protein sequence ID" value="CEP00744.1"/>
    <property type="molecule type" value="Genomic_DNA"/>
</dbReference>
<name>A0A0G4J086_PLABS</name>
<gene>
    <name evidence="1" type="ORF">PBRA_001798</name>
    <name evidence="2" type="ORF">PLBR_LOCUS990</name>
</gene>
<evidence type="ECO:0000313" key="1">
    <source>
        <dbReference type="EMBL" id="CEP00744.1"/>
    </source>
</evidence>
<keyword evidence="3" id="KW-1185">Reference proteome</keyword>
<evidence type="ECO:0000313" key="4">
    <source>
        <dbReference type="Proteomes" id="UP000290189"/>
    </source>
</evidence>
<organism evidence="1 3">
    <name type="scientific">Plasmodiophora brassicae</name>
    <name type="common">Clubroot disease agent</name>
    <dbReference type="NCBI Taxonomy" id="37360"/>
    <lineage>
        <taxon>Eukaryota</taxon>
        <taxon>Sar</taxon>
        <taxon>Rhizaria</taxon>
        <taxon>Endomyxa</taxon>
        <taxon>Phytomyxea</taxon>
        <taxon>Plasmodiophorida</taxon>
        <taxon>Plasmodiophoridae</taxon>
        <taxon>Plasmodiophora</taxon>
    </lineage>
</organism>
<dbReference type="AlphaFoldDB" id="A0A0G4J086"/>
<proteinExistence type="predicted"/>
<evidence type="ECO:0000313" key="2">
    <source>
        <dbReference type="EMBL" id="SPQ93775.1"/>
    </source>
</evidence>
<evidence type="ECO:0008006" key="5">
    <source>
        <dbReference type="Google" id="ProtNLM"/>
    </source>
</evidence>
<geneLocation type="mitochondrion" evidence="2"/>